<dbReference type="EMBL" id="MWWQ01000026">
    <property type="protein sequence ID" value="OZG48589.1"/>
    <property type="molecule type" value="Genomic_DNA"/>
</dbReference>
<evidence type="ECO:0000256" key="1">
    <source>
        <dbReference type="SAM" id="Phobius"/>
    </source>
</evidence>
<gene>
    <name evidence="4" type="ORF">PSSU_1550</name>
    <name evidence="3" type="ORF">PSSU_1628</name>
    <name evidence="2" type="ORF">PSSU_1737</name>
</gene>
<evidence type="ECO:0000313" key="3">
    <source>
        <dbReference type="EMBL" id="OZG49133.1"/>
    </source>
</evidence>
<dbReference type="EMBL" id="MWWQ01000015">
    <property type="protein sequence ID" value="OZG49349.1"/>
    <property type="molecule type" value="Genomic_DNA"/>
</dbReference>
<dbReference type="AlphaFoldDB" id="A0A261EQK7"/>
<protein>
    <submittedName>
        <fullName evidence="3">Uncharacterized protein</fullName>
    </submittedName>
</protein>
<sequence>MEPVEVFHLIIFVALVIACLAIPLCIVMLAFYFVLWLVERGRPTGGAHALHGMSTALNAFLGFLLVFLLYYGVTTVPYIGNRTWCRSQSPDGTYSLRADMLASATIMSGTPTRFTLERVGPGGDVLWSRRFVVYVPYDGGSCAVEWGDGYVDVGADNPRYEKQKDCFFSYYWGDEE</sequence>
<comment type="caution">
    <text evidence="3">The sequence shown here is derived from an EMBL/GenBank/DDBJ whole genome shotgun (WGS) entry which is preliminary data.</text>
</comment>
<keyword evidence="5" id="KW-1185">Reference proteome</keyword>
<dbReference type="EMBL" id="MWWQ01000017">
    <property type="protein sequence ID" value="OZG49133.1"/>
    <property type="molecule type" value="Genomic_DNA"/>
</dbReference>
<evidence type="ECO:0000313" key="5">
    <source>
        <dbReference type="Proteomes" id="UP000216454"/>
    </source>
</evidence>
<dbReference type="Proteomes" id="UP000216454">
    <property type="component" value="Unassembled WGS sequence"/>
</dbReference>
<dbReference type="OrthoDB" id="3243883at2"/>
<evidence type="ECO:0000313" key="4">
    <source>
        <dbReference type="EMBL" id="OZG49349.1"/>
    </source>
</evidence>
<keyword evidence="1" id="KW-0812">Transmembrane</keyword>
<accession>A0A261EQK7</accession>
<proteinExistence type="predicted"/>
<dbReference type="RefSeq" id="WP_094691870.1">
    <property type="nucleotide sequence ID" value="NZ_MWWQ01000017.1"/>
</dbReference>
<name>A0A261EQK7_9BIFI</name>
<organism evidence="3 5">
    <name type="scientific">Pseudoscardovia suis</name>
    <dbReference type="NCBI Taxonomy" id="987063"/>
    <lineage>
        <taxon>Bacteria</taxon>
        <taxon>Bacillati</taxon>
        <taxon>Actinomycetota</taxon>
        <taxon>Actinomycetes</taxon>
        <taxon>Bifidobacteriales</taxon>
        <taxon>Bifidobacteriaceae</taxon>
        <taxon>Pseudoscardovia</taxon>
    </lineage>
</organism>
<keyword evidence="1" id="KW-1133">Transmembrane helix</keyword>
<reference evidence="3 5" key="1">
    <citation type="journal article" date="2017" name="BMC Genomics">
        <title>Comparative genomic and phylogenomic analyses of the Bifidobacteriaceae family.</title>
        <authorList>
            <person name="Lugli G.A."/>
            <person name="Milani C."/>
            <person name="Turroni F."/>
            <person name="Duranti S."/>
            <person name="Mancabelli L."/>
            <person name="Mangifesta M."/>
            <person name="Ferrario C."/>
            <person name="Modesto M."/>
            <person name="Mattarelli P."/>
            <person name="Jiri K."/>
            <person name="van Sinderen D."/>
            <person name="Ventura M."/>
        </authorList>
    </citation>
    <scope>NUCLEOTIDE SEQUENCE [LARGE SCALE GENOMIC DNA]</scope>
    <source>
        <strain evidence="3 5">DSM 24744</strain>
    </source>
</reference>
<feature type="transmembrane region" description="Helical" evidence="1">
    <location>
        <begin position="50"/>
        <end position="73"/>
    </location>
</feature>
<feature type="transmembrane region" description="Helical" evidence="1">
    <location>
        <begin position="6"/>
        <end position="38"/>
    </location>
</feature>
<keyword evidence="1" id="KW-0472">Membrane</keyword>
<evidence type="ECO:0000313" key="2">
    <source>
        <dbReference type="EMBL" id="OZG48589.1"/>
    </source>
</evidence>